<dbReference type="Pfam" id="PF13614">
    <property type="entry name" value="AAA_31"/>
    <property type="match status" value="1"/>
</dbReference>
<dbReference type="InterPro" id="IPR025669">
    <property type="entry name" value="AAA_dom"/>
</dbReference>
<feature type="domain" description="AAA" evidence="3">
    <location>
        <begin position="25"/>
        <end position="181"/>
    </location>
</feature>
<evidence type="ECO:0000259" key="3">
    <source>
        <dbReference type="Pfam" id="PF13614"/>
    </source>
</evidence>
<accession>A0A4Z0D4N0</accession>
<name>A0A4Z0D4N0_9FIRM</name>
<dbReference type="RefSeq" id="WP_135271252.1">
    <property type="nucleotide sequence ID" value="NZ_SRIB01000008.1"/>
</dbReference>
<dbReference type="GO" id="GO:0016887">
    <property type="term" value="F:ATP hydrolysis activity"/>
    <property type="evidence" value="ECO:0007669"/>
    <property type="project" value="TreeGrafter"/>
</dbReference>
<keyword evidence="5" id="KW-1185">Reference proteome</keyword>
<comment type="caution">
    <text evidence="4">The sequence shown here is derived from an EMBL/GenBank/DDBJ whole genome shotgun (WGS) entry which is preliminary data.</text>
</comment>
<dbReference type="SUPFAM" id="SSF52540">
    <property type="entry name" value="P-loop containing nucleoside triphosphate hydrolases"/>
    <property type="match status" value="1"/>
</dbReference>
<evidence type="ECO:0000256" key="2">
    <source>
        <dbReference type="ARBA" id="ARBA00022840"/>
    </source>
</evidence>
<dbReference type="GO" id="GO:0051782">
    <property type="term" value="P:negative regulation of cell division"/>
    <property type="evidence" value="ECO:0007669"/>
    <property type="project" value="TreeGrafter"/>
</dbReference>
<dbReference type="InterPro" id="IPR033875">
    <property type="entry name" value="FlhG"/>
</dbReference>
<dbReference type="EMBL" id="SRIB01000008">
    <property type="protein sequence ID" value="TFZ39936.1"/>
    <property type="molecule type" value="Genomic_DNA"/>
</dbReference>
<organism evidence="4 5">
    <name type="scientific">Soehngenia longivitae</name>
    <dbReference type="NCBI Taxonomy" id="2562294"/>
    <lineage>
        <taxon>Bacteria</taxon>
        <taxon>Bacillati</taxon>
        <taxon>Bacillota</taxon>
        <taxon>Tissierellia</taxon>
        <taxon>Tissierellales</taxon>
        <taxon>Tissierellaceae</taxon>
        <taxon>Soehngenia</taxon>
    </lineage>
</organism>
<dbReference type="AlphaFoldDB" id="A0A4Z0D4N0"/>
<sequence>MIDQASNLRKMIDNDARSKSNKDVKIYSVLSGKGGVGKTNFSVNFGIKLYQKGKKVLIIDADVGMTNANIILGIPVRNNLFDLIKGDKTLSEVIIKSPYGIDLLSGGSDLMELEYLEDEKQKWVLENLLELGNYDVIIIDNGAGMTKQTMAFLLLSNETILITTPEPTALTDAYRVLKVISSNTIKDVVKVIINQVDSKATGDDTFNKLLMTVNSFLDIKIENVGYLYTDLRVNKAIMEQCPFVIKYPNSLAAESLDIISSKLIDDDLFKKNISNIKELKNKIYRIFG</sequence>
<dbReference type="InterPro" id="IPR050625">
    <property type="entry name" value="ParA/MinD_ATPase"/>
</dbReference>
<keyword evidence="2" id="KW-0067">ATP-binding</keyword>
<dbReference type="PIRSF" id="PIRSF003092">
    <property type="entry name" value="MinD"/>
    <property type="match status" value="1"/>
</dbReference>
<evidence type="ECO:0000256" key="1">
    <source>
        <dbReference type="ARBA" id="ARBA00022741"/>
    </source>
</evidence>
<dbReference type="GO" id="GO:0009898">
    <property type="term" value="C:cytoplasmic side of plasma membrane"/>
    <property type="evidence" value="ECO:0007669"/>
    <property type="project" value="TreeGrafter"/>
</dbReference>
<dbReference type="InterPro" id="IPR025501">
    <property type="entry name" value="MinD_FleN"/>
</dbReference>
<dbReference type="GO" id="GO:0005829">
    <property type="term" value="C:cytosol"/>
    <property type="evidence" value="ECO:0007669"/>
    <property type="project" value="TreeGrafter"/>
</dbReference>
<dbReference type="CDD" id="cd02038">
    <property type="entry name" value="FlhG-like"/>
    <property type="match status" value="1"/>
</dbReference>
<dbReference type="Proteomes" id="UP000298381">
    <property type="component" value="Unassembled WGS sequence"/>
</dbReference>
<proteinExistence type="predicted"/>
<protein>
    <submittedName>
        <fullName evidence="4">MinD/ParA family protein</fullName>
    </submittedName>
</protein>
<dbReference type="InterPro" id="IPR027417">
    <property type="entry name" value="P-loop_NTPase"/>
</dbReference>
<evidence type="ECO:0000313" key="4">
    <source>
        <dbReference type="EMBL" id="TFZ39936.1"/>
    </source>
</evidence>
<dbReference type="OrthoDB" id="9816297at2"/>
<dbReference type="GO" id="GO:0005524">
    <property type="term" value="F:ATP binding"/>
    <property type="evidence" value="ECO:0007669"/>
    <property type="project" value="UniProtKB-KW"/>
</dbReference>
<gene>
    <name evidence="4" type="ORF">E4100_06640</name>
</gene>
<keyword evidence="1" id="KW-0547">Nucleotide-binding</keyword>
<evidence type="ECO:0000313" key="5">
    <source>
        <dbReference type="Proteomes" id="UP000298381"/>
    </source>
</evidence>
<dbReference type="PANTHER" id="PTHR43384">
    <property type="entry name" value="SEPTUM SITE-DETERMINING PROTEIN MIND HOMOLOG, CHLOROPLASTIC-RELATED"/>
    <property type="match status" value="1"/>
</dbReference>
<dbReference type="PANTHER" id="PTHR43384:SF4">
    <property type="entry name" value="CELLULOSE BIOSYNTHESIS PROTEIN BCSQ-RELATED"/>
    <property type="match status" value="1"/>
</dbReference>
<dbReference type="Gene3D" id="3.40.50.300">
    <property type="entry name" value="P-loop containing nucleotide triphosphate hydrolases"/>
    <property type="match status" value="1"/>
</dbReference>
<reference evidence="4 5" key="1">
    <citation type="submission" date="2019-03" db="EMBL/GenBank/DDBJ databases">
        <title>Draft genome sequence data and analysis of a Fermenting Bacterium, Soehngenia longevitae strain 1933PT, isolated from petroleum reservoir in Azerbaijan.</title>
        <authorList>
            <person name="Grouzdev D.S."/>
            <person name="Bidzhieva S.K."/>
            <person name="Sokolova D.S."/>
            <person name="Tourova T.P."/>
            <person name="Poltaraus A.B."/>
            <person name="Nazina T.N."/>
        </authorList>
    </citation>
    <scope>NUCLEOTIDE SEQUENCE [LARGE SCALE GENOMIC DNA]</scope>
    <source>
        <strain evidence="4 5">1933P</strain>
    </source>
</reference>